<evidence type="ECO:0000256" key="3">
    <source>
        <dbReference type="ARBA" id="ARBA00022597"/>
    </source>
</evidence>
<dbReference type="GO" id="GO:0016887">
    <property type="term" value="F:ATP hydrolysis activity"/>
    <property type="evidence" value="ECO:0007669"/>
    <property type="project" value="InterPro"/>
</dbReference>
<dbReference type="AlphaFoldDB" id="A0A0S7BP81"/>
<evidence type="ECO:0000313" key="10">
    <source>
        <dbReference type="EMBL" id="GAP40055.1"/>
    </source>
</evidence>
<dbReference type="RefSeq" id="WP_062279033.1">
    <property type="nucleotide sequence ID" value="NZ_DF968181.1"/>
</dbReference>
<evidence type="ECO:0000256" key="5">
    <source>
        <dbReference type="ARBA" id="ARBA00022741"/>
    </source>
</evidence>
<sequence>MAEPFLSLKQVSKHYAGVTALDKINFEINPGEIHCLAGENGSGKSTMIKIISGTVKADSGSVIEINGAPIQSMNAMDAINRGIQVIYQDLSSFPNLTVAENIALDYYVANHRKVVNWKELNQIAERAQSRIGVHLPLDANVNEISIADQQLAAICRALTRDVKLLIMDEPTSSLTKREVDSLLAVVLEMKKKGISTIFVSHKLNEVLEIADRVSVLRDGKMIGTYPAKELDNDSLTFLMTGMKVEYEPFQFAGKFDHPILELNHVSKKGEYKDVSFELFPGEILGLTGLLGSGRTELALSIFGKTKPDQGEILINGQPVKINSIQDALRYGIAYVPEDRLIQGLVTTQSVGQNIILTTLDQMTTRRHFLDAVKIRNSIEHWVKDLSIKVPSVQSPVQTLSGGNQQRVVLAKWIAADPKILILDGPTIGIDVAAKRSIHEIIRSLAKRGISVIMISEEIPEVYHNCSRILVMHKGSLMKTFITQNTSIDEIQNYVNGTV</sequence>
<dbReference type="OrthoDB" id="304830at2"/>
<dbReference type="PROSITE" id="PS00211">
    <property type="entry name" value="ABC_TRANSPORTER_1"/>
    <property type="match status" value="1"/>
</dbReference>
<dbReference type="PANTHER" id="PTHR43790">
    <property type="entry name" value="CARBOHYDRATE TRANSPORT ATP-BINDING PROTEIN MG119-RELATED"/>
    <property type="match status" value="1"/>
</dbReference>
<dbReference type="PATRIC" id="fig|1678840.3.peg.1223"/>
<evidence type="ECO:0000256" key="6">
    <source>
        <dbReference type="ARBA" id="ARBA00022840"/>
    </source>
</evidence>
<dbReference type="CDD" id="cd03216">
    <property type="entry name" value="ABC_Carb_Monos_I"/>
    <property type="match status" value="1"/>
</dbReference>
<dbReference type="PROSITE" id="PS50893">
    <property type="entry name" value="ABC_TRANSPORTER_2"/>
    <property type="match status" value="2"/>
</dbReference>
<keyword evidence="4" id="KW-0677">Repeat</keyword>
<keyword evidence="11" id="KW-1185">Reference proteome</keyword>
<dbReference type="SUPFAM" id="SSF52540">
    <property type="entry name" value="P-loop containing nucleoside triphosphate hydrolases"/>
    <property type="match status" value="2"/>
</dbReference>
<dbReference type="InterPro" id="IPR027417">
    <property type="entry name" value="P-loop_NTPase"/>
</dbReference>
<accession>A0A0S7BP81</accession>
<evidence type="ECO:0000256" key="4">
    <source>
        <dbReference type="ARBA" id="ARBA00022737"/>
    </source>
</evidence>
<keyword evidence="1" id="KW-0813">Transport</keyword>
<evidence type="ECO:0000256" key="8">
    <source>
        <dbReference type="ARBA" id="ARBA00023136"/>
    </source>
</evidence>
<dbReference type="CDD" id="cd03215">
    <property type="entry name" value="ABC_Carb_Monos_II"/>
    <property type="match status" value="1"/>
</dbReference>
<dbReference type="InterPro" id="IPR017871">
    <property type="entry name" value="ABC_transporter-like_CS"/>
</dbReference>
<dbReference type="EMBL" id="DF968181">
    <property type="protein sequence ID" value="GAP40055.1"/>
    <property type="molecule type" value="Genomic_DNA"/>
</dbReference>
<evidence type="ECO:0000313" key="11">
    <source>
        <dbReference type="Proteomes" id="UP000053370"/>
    </source>
</evidence>
<feature type="domain" description="ABC transporter" evidence="9">
    <location>
        <begin position="244"/>
        <end position="498"/>
    </location>
</feature>
<dbReference type="GO" id="GO:0005524">
    <property type="term" value="F:ATP binding"/>
    <property type="evidence" value="ECO:0007669"/>
    <property type="project" value="UniProtKB-KW"/>
</dbReference>
<dbReference type="SMART" id="SM00382">
    <property type="entry name" value="AAA"/>
    <property type="match status" value="2"/>
</dbReference>
<protein>
    <submittedName>
        <fullName evidence="10">ABC-type sugar transport system, ATPase component</fullName>
    </submittedName>
</protein>
<dbReference type="InterPro" id="IPR003593">
    <property type="entry name" value="AAA+_ATPase"/>
</dbReference>
<gene>
    <name evidence="10" type="ORF">ATC1_1318</name>
</gene>
<keyword evidence="7" id="KW-1278">Translocase</keyword>
<dbReference type="Gene3D" id="3.40.50.300">
    <property type="entry name" value="P-loop containing nucleotide triphosphate hydrolases"/>
    <property type="match status" value="2"/>
</dbReference>
<dbReference type="InterPro" id="IPR003439">
    <property type="entry name" value="ABC_transporter-like_ATP-bd"/>
</dbReference>
<dbReference type="STRING" id="1678840.ATC1_1318"/>
<dbReference type="PANTHER" id="PTHR43790:SF1">
    <property type="entry name" value="XYLOSE IMPORT ATP-BINDING PROTEIN XYLG"/>
    <property type="match status" value="1"/>
</dbReference>
<evidence type="ECO:0000259" key="9">
    <source>
        <dbReference type="PROSITE" id="PS50893"/>
    </source>
</evidence>
<feature type="domain" description="ABC transporter" evidence="9">
    <location>
        <begin position="6"/>
        <end position="243"/>
    </location>
</feature>
<evidence type="ECO:0000256" key="1">
    <source>
        <dbReference type="ARBA" id="ARBA00022448"/>
    </source>
</evidence>
<organism evidence="10">
    <name type="scientific">Flexilinea flocculi</name>
    <dbReference type="NCBI Taxonomy" id="1678840"/>
    <lineage>
        <taxon>Bacteria</taxon>
        <taxon>Bacillati</taxon>
        <taxon>Chloroflexota</taxon>
        <taxon>Anaerolineae</taxon>
        <taxon>Anaerolineales</taxon>
        <taxon>Anaerolineaceae</taxon>
        <taxon>Flexilinea</taxon>
    </lineage>
</organism>
<keyword evidence="6" id="KW-0067">ATP-binding</keyword>
<evidence type="ECO:0000256" key="7">
    <source>
        <dbReference type="ARBA" id="ARBA00022967"/>
    </source>
</evidence>
<dbReference type="Pfam" id="PF00005">
    <property type="entry name" value="ABC_tran"/>
    <property type="match status" value="2"/>
</dbReference>
<reference evidence="10" key="1">
    <citation type="journal article" date="2015" name="Genome Announc.">
        <title>Draft Genome Sequence of Anaerolineae Strain TC1, a Novel Isolate from a Methanogenic Wastewater Treatment System.</title>
        <authorList>
            <person name="Matsuura N."/>
            <person name="Tourlousse D.M."/>
            <person name="Sun L."/>
            <person name="Toyonaga M."/>
            <person name="Kuroda K."/>
            <person name="Ohashi A."/>
            <person name="Cruz R."/>
            <person name="Yamaguchi T."/>
            <person name="Sekiguchi Y."/>
        </authorList>
    </citation>
    <scope>NUCLEOTIDE SEQUENCE [LARGE SCALE GENOMIC DNA]</scope>
    <source>
        <strain evidence="10">TC1</strain>
    </source>
</reference>
<keyword evidence="8" id="KW-0472">Membrane</keyword>
<dbReference type="Proteomes" id="UP000053370">
    <property type="component" value="Unassembled WGS sequence"/>
</dbReference>
<keyword evidence="5" id="KW-0547">Nucleotide-binding</keyword>
<name>A0A0S7BP81_9CHLR</name>
<keyword evidence="2" id="KW-1003">Cell membrane</keyword>
<proteinExistence type="predicted"/>
<dbReference type="InterPro" id="IPR050107">
    <property type="entry name" value="ABC_carbohydrate_import_ATPase"/>
</dbReference>
<keyword evidence="3 10" id="KW-0762">Sugar transport</keyword>
<evidence type="ECO:0000256" key="2">
    <source>
        <dbReference type="ARBA" id="ARBA00022475"/>
    </source>
</evidence>